<dbReference type="EMBL" id="MU032345">
    <property type="protein sequence ID" value="KAF3768685.1"/>
    <property type="molecule type" value="Genomic_DNA"/>
</dbReference>
<evidence type="ECO:0000259" key="9">
    <source>
        <dbReference type="Pfam" id="PF08743"/>
    </source>
</evidence>
<dbReference type="Pfam" id="PF15412">
    <property type="entry name" value="Nse4-Nse3_bdg"/>
    <property type="match status" value="1"/>
</dbReference>
<evidence type="ECO:0000313" key="11">
    <source>
        <dbReference type="EMBL" id="KAF3768685.1"/>
    </source>
</evidence>
<feature type="domain" description="Non-structural maintenance of chromosome element 4 C-terminal" evidence="9">
    <location>
        <begin position="289"/>
        <end position="375"/>
    </location>
</feature>
<protein>
    <recommendedName>
        <fullName evidence="7">Non-structural maintenance of chromosomes element 4</fullName>
    </recommendedName>
</protein>
<dbReference type="InterPro" id="IPR029225">
    <property type="entry name" value="Nse4_Nse3-bd"/>
</dbReference>
<dbReference type="OrthoDB" id="361242at2759"/>
<evidence type="ECO:0000259" key="10">
    <source>
        <dbReference type="Pfam" id="PF15412"/>
    </source>
</evidence>
<dbReference type="PANTHER" id="PTHR16140:SF0">
    <property type="entry name" value="NON-STRUCTURAL MAINTENANCE OF CHROMOSOMES ELEMENT 4"/>
    <property type="match status" value="1"/>
</dbReference>
<dbReference type="InterPro" id="IPR014854">
    <property type="entry name" value="Nse4_C"/>
</dbReference>
<keyword evidence="4 7" id="KW-0233">DNA recombination</keyword>
<organism evidence="11 12">
    <name type="scientific">Cryphonectria parasitica (strain ATCC 38755 / EP155)</name>
    <dbReference type="NCBI Taxonomy" id="660469"/>
    <lineage>
        <taxon>Eukaryota</taxon>
        <taxon>Fungi</taxon>
        <taxon>Dikarya</taxon>
        <taxon>Ascomycota</taxon>
        <taxon>Pezizomycotina</taxon>
        <taxon>Sordariomycetes</taxon>
        <taxon>Sordariomycetidae</taxon>
        <taxon>Diaporthales</taxon>
        <taxon>Cryphonectriaceae</taxon>
        <taxon>Cryphonectria-Endothia species complex</taxon>
        <taxon>Cryphonectria</taxon>
    </lineage>
</organism>
<accession>A0A9P4Y923</accession>
<evidence type="ECO:0000256" key="1">
    <source>
        <dbReference type="ARBA" id="ARBA00004123"/>
    </source>
</evidence>
<comment type="caution">
    <text evidence="11">The sequence shown here is derived from an EMBL/GenBank/DDBJ whole genome shotgun (WGS) entry which is preliminary data.</text>
</comment>
<comment type="similarity">
    <text evidence="2 7">Belongs to the NSE4 family.</text>
</comment>
<evidence type="ECO:0000256" key="6">
    <source>
        <dbReference type="ARBA" id="ARBA00023242"/>
    </source>
</evidence>
<dbReference type="PANTHER" id="PTHR16140">
    <property type="entry name" value="NON-STRUCTURAL MAINTENANCE OF CHROMOSOMES ELEMENT 4"/>
    <property type="match status" value="1"/>
</dbReference>
<keyword evidence="6 7" id="KW-0539">Nucleus</keyword>
<dbReference type="InterPro" id="IPR027786">
    <property type="entry name" value="Nse4/EID"/>
</dbReference>
<dbReference type="Proteomes" id="UP000803844">
    <property type="component" value="Unassembled WGS sequence"/>
</dbReference>
<dbReference type="GO" id="GO:0005634">
    <property type="term" value="C:nucleus"/>
    <property type="evidence" value="ECO:0007669"/>
    <property type="project" value="UniProtKB-SubCell"/>
</dbReference>
<dbReference type="RefSeq" id="XP_040779646.1">
    <property type="nucleotide sequence ID" value="XM_040918689.1"/>
</dbReference>
<feature type="domain" description="Nse4/EID protein Nse3/MAGE-binding" evidence="10">
    <location>
        <begin position="74"/>
        <end position="127"/>
    </location>
</feature>
<evidence type="ECO:0000256" key="7">
    <source>
        <dbReference type="RuleBase" id="RU365071"/>
    </source>
</evidence>
<feature type="compositionally biased region" description="Acidic residues" evidence="8">
    <location>
        <begin position="150"/>
        <end position="165"/>
    </location>
</feature>
<feature type="region of interest" description="Disordered" evidence="8">
    <location>
        <begin position="123"/>
        <end position="166"/>
    </location>
</feature>
<proteinExistence type="inferred from homology"/>
<evidence type="ECO:0000256" key="4">
    <source>
        <dbReference type="ARBA" id="ARBA00023172"/>
    </source>
</evidence>
<evidence type="ECO:0000256" key="5">
    <source>
        <dbReference type="ARBA" id="ARBA00023204"/>
    </source>
</evidence>
<evidence type="ECO:0000256" key="8">
    <source>
        <dbReference type="SAM" id="MobiDB-lite"/>
    </source>
</evidence>
<keyword evidence="5 7" id="KW-0234">DNA repair</keyword>
<comment type="function">
    <text evidence="7">Component of the SMC5-SMC6 complex, that promotes sister chromatid alignment after DNA damage and facilitates double-stranded DNA breaks (DSBs) repair via homologous recombination between sister chromatids.</text>
</comment>
<comment type="subunit">
    <text evidence="7">Component of the SMC5-SMC6 complex.</text>
</comment>
<name>A0A9P4Y923_CRYP1</name>
<dbReference type="GO" id="GO:0030915">
    <property type="term" value="C:Smc5-Smc6 complex"/>
    <property type="evidence" value="ECO:0007669"/>
    <property type="project" value="UniProtKB-UniRule"/>
</dbReference>
<dbReference type="GO" id="GO:0006310">
    <property type="term" value="P:DNA recombination"/>
    <property type="evidence" value="ECO:0007669"/>
    <property type="project" value="UniProtKB-UniRule"/>
</dbReference>
<feature type="compositionally biased region" description="Acidic residues" evidence="8">
    <location>
        <begin position="1"/>
        <end position="18"/>
    </location>
</feature>
<dbReference type="GO" id="GO:0006281">
    <property type="term" value="P:DNA repair"/>
    <property type="evidence" value="ECO:0007669"/>
    <property type="project" value="UniProtKB-UniRule"/>
</dbReference>
<dbReference type="Pfam" id="PF08743">
    <property type="entry name" value="Nse4_C"/>
    <property type="match status" value="1"/>
</dbReference>
<keyword evidence="3 7" id="KW-0227">DNA damage</keyword>
<feature type="region of interest" description="Disordered" evidence="8">
    <location>
        <begin position="1"/>
        <end position="22"/>
    </location>
</feature>
<gene>
    <name evidence="11" type="ORF">M406DRAFT_286631</name>
</gene>
<keyword evidence="12" id="KW-1185">Reference proteome</keyword>
<sequence>MSASSSDDDLEAYDPDQDLAERRQIQRGIRALERDMLEKAEEYLVPSSKRIGETLKSLNEIASNIKQTTEAAIDSRALLTLVDLNHRKLQRMTAGHLSTGVDPDEFVSKCITYMRRANGIEDDENEELTYTQRRRRGGPALNGNGHENDGSDDDDDAGMDYEDGAAGDTLNWSHLGRYACVPAGRRPPLSGHLLGPLSVEKKTREVVVRSAPLRLRDLQEVRPQVLNTEDLSQKENDLTAICNQILKELKRALRTAISEVQRVHQDDTMDDQDVVAAMERVGLTESGSLDLVRFCINPRSFGQTVENMFYVSFLIREGMVEMKYEENGLPSLCKSERETPNIPNKNAMRRQAIMSIDMPTWRDLITTFNIKKSMIEHRYEAQDQPGARGWYT</sequence>
<evidence type="ECO:0000256" key="3">
    <source>
        <dbReference type="ARBA" id="ARBA00022763"/>
    </source>
</evidence>
<dbReference type="AlphaFoldDB" id="A0A9P4Y923"/>
<evidence type="ECO:0000256" key="2">
    <source>
        <dbReference type="ARBA" id="ARBA00008997"/>
    </source>
</evidence>
<reference evidence="11" key="1">
    <citation type="journal article" date="2020" name="Phytopathology">
        <title>Genome sequence of the chestnut blight fungus Cryphonectria parasitica EP155: A fundamental resource for an archetypical invasive plant pathogen.</title>
        <authorList>
            <person name="Crouch J.A."/>
            <person name="Dawe A."/>
            <person name="Aerts A."/>
            <person name="Barry K."/>
            <person name="Churchill A.C.L."/>
            <person name="Grimwood J."/>
            <person name="Hillman B."/>
            <person name="Milgroom M.G."/>
            <person name="Pangilinan J."/>
            <person name="Smith M."/>
            <person name="Salamov A."/>
            <person name="Schmutz J."/>
            <person name="Yadav J."/>
            <person name="Grigoriev I.V."/>
            <person name="Nuss D."/>
        </authorList>
    </citation>
    <scope>NUCLEOTIDE SEQUENCE</scope>
    <source>
        <strain evidence="11">EP155</strain>
    </source>
</reference>
<evidence type="ECO:0000313" key="12">
    <source>
        <dbReference type="Proteomes" id="UP000803844"/>
    </source>
</evidence>
<comment type="subcellular location">
    <subcellularLocation>
        <location evidence="1 7">Nucleus</location>
    </subcellularLocation>
</comment>
<dbReference type="GeneID" id="63835818"/>